<reference evidence="4" key="1">
    <citation type="journal article" date="2014" name="Proc. Natl. Acad. Sci. U.S.A.">
        <title>Extensive sampling of basidiomycete genomes demonstrates inadequacy of the white-rot/brown-rot paradigm for wood decay fungi.</title>
        <authorList>
            <person name="Riley R."/>
            <person name="Salamov A.A."/>
            <person name="Brown D.W."/>
            <person name="Nagy L.G."/>
            <person name="Floudas D."/>
            <person name="Held B.W."/>
            <person name="Levasseur A."/>
            <person name="Lombard V."/>
            <person name="Morin E."/>
            <person name="Otillar R."/>
            <person name="Lindquist E.A."/>
            <person name="Sun H."/>
            <person name="LaButti K.M."/>
            <person name="Schmutz J."/>
            <person name="Jabbour D."/>
            <person name="Luo H."/>
            <person name="Baker S.E."/>
            <person name="Pisabarro A.G."/>
            <person name="Walton J.D."/>
            <person name="Blanchette R.A."/>
            <person name="Henrissat B."/>
            <person name="Martin F."/>
            <person name="Cullen D."/>
            <person name="Hibbett D.S."/>
            <person name="Grigoriev I.V."/>
        </authorList>
    </citation>
    <scope>NUCLEOTIDE SEQUENCE [LARGE SCALE GENOMIC DNA]</scope>
    <source>
        <strain evidence="4">MUCL 33604</strain>
    </source>
</reference>
<evidence type="ECO:0000256" key="1">
    <source>
        <dbReference type="ARBA" id="ARBA00022737"/>
    </source>
</evidence>
<gene>
    <name evidence="3" type="ORF">JAAARDRAFT_70783</name>
</gene>
<keyword evidence="1" id="KW-0677">Repeat</keyword>
<feature type="compositionally biased region" description="Basic and acidic residues" evidence="2">
    <location>
        <begin position="42"/>
        <end position="54"/>
    </location>
</feature>
<evidence type="ECO:0000256" key="2">
    <source>
        <dbReference type="SAM" id="MobiDB-lite"/>
    </source>
</evidence>
<dbReference type="OrthoDB" id="5588846at2759"/>
<dbReference type="AlphaFoldDB" id="A0A067PXD2"/>
<evidence type="ECO:0000313" key="4">
    <source>
        <dbReference type="Proteomes" id="UP000027265"/>
    </source>
</evidence>
<dbReference type="HOGENOM" id="CLU_014664_0_0_1"/>
<feature type="region of interest" description="Disordered" evidence="2">
    <location>
        <begin position="552"/>
        <end position="587"/>
    </location>
</feature>
<feature type="compositionally biased region" description="Polar residues" evidence="2">
    <location>
        <begin position="860"/>
        <end position="871"/>
    </location>
</feature>
<feature type="compositionally biased region" description="Basic and acidic residues" evidence="2">
    <location>
        <begin position="872"/>
        <end position="892"/>
    </location>
</feature>
<dbReference type="InParanoid" id="A0A067PXD2"/>
<dbReference type="InterPro" id="IPR051222">
    <property type="entry name" value="PPR/CCM1_RNA-binding"/>
</dbReference>
<dbReference type="InterPro" id="IPR011990">
    <property type="entry name" value="TPR-like_helical_dom_sf"/>
</dbReference>
<evidence type="ECO:0008006" key="5">
    <source>
        <dbReference type="Google" id="ProtNLM"/>
    </source>
</evidence>
<proteinExistence type="predicted"/>
<dbReference type="STRING" id="933084.A0A067PXD2"/>
<accession>A0A067PXD2</accession>
<feature type="compositionally biased region" description="Polar residues" evidence="2">
    <location>
        <begin position="563"/>
        <end position="574"/>
    </location>
</feature>
<evidence type="ECO:0000313" key="3">
    <source>
        <dbReference type="EMBL" id="KDQ55917.1"/>
    </source>
</evidence>
<name>A0A067PXD2_9AGAM</name>
<sequence length="892" mass="99767">MSNYLLLPPGLLDLTVLRLSSRVNTANRGLSRGMHQMVLRKDSVPQRSLPREADSQSLYQNRRRRQKPSEILPVKAGEALAALDVQPSTEVARRIQDLQRIAAAEEGVIDTPEYSEEDLLAIYENLLALPISEPRDAAVQEIPHEELDRALVDSLHQRLKDVRVVTSPDSSLSQVLRQDREVNQDEPQDYAEPETLNQHPYTSAPQIHRRLIPLLGQLVQGLESVKTSVESSNLEHTSAETASTSVPVGLVSEKEWKALARTCVRENDGEAAEMVLDLMMRLQCPPSEDLLNDVMDVYASQGDVVKTEAFMSKSIIGVPTPLQRDLHIKSHITSTPPATIPSSALSILHSYESQATPAPMRTYTRLITSLFTLHSSIARAQAWDLFTHMRYVAHPNPDDLLYTVMIRACASSAPSLVEPERALDLFTEMTIDKGIEPTRGAYNAVILACARSGEKHYVHEAFRLAKEMLEGWRDALGVPRFIPDKKTFSGLLEGAKRLGDLGRVRWILAEMVKATTTTEAGVEEVEVDEEIMMHVFHAYSAYNPPFRRSETVIVDEGDPGGPSAQNQAPDQASGQEKAVSQAKNARFSHIPPQSHAEVIAEVDLLFSRIIEDTSPAPPEDPTFVPPPKIFKDVTITPRLINSYLSVHYSHAPLQNAQDLFHRVFKERNVEKTPRTLVEALEKCAIARRGRDRLVALRFAQEVWTEWKALADGLVQKTEEGNATERSSIRPRLVERAYAAMIRTLARGGIIEPALLLVKQFVTRYPPTALRKPSPKPAMRSTRTVLTAPRPLVRMTSVTEVPDDTVPPLLTFSDLEVLHHRLVHADHSRGLAYLTWVCKSYEGSLRHRRDKTMLAHPLREGTSSSPSDTNGENQEREMDNEFKESAGEEETHY</sequence>
<dbReference type="EMBL" id="KL197723">
    <property type="protein sequence ID" value="KDQ55917.1"/>
    <property type="molecule type" value="Genomic_DNA"/>
</dbReference>
<feature type="region of interest" description="Disordered" evidence="2">
    <location>
        <begin position="170"/>
        <end position="198"/>
    </location>
</feature>
<dbReference type="Proteomes" id="UP000027265">
    <property type="component" value="Unassembled WGS sequence"/>
</dbReference>
<dbReference type="PANTHER" id="PTHR47942">
    <property type="entry name" value="TETRATRICOPEPTIDE REPEAT (TPR)-LIKE SUPERFAMILY PROTEIN-RELATED"/>
    <property type="match status" value="1"/>
</dbReference>
<organism evidence="3 4">
    <name type="scientific">Jaapia argillacea MUCL 33604</name>
    <dbReference type="NCBI Taxonomy" id="933084"/>
    <lineage>
        <taxon>Eukaryota</taxon>
        <taxon>Fungi</taxon>
        <taxon>Dikarya</taxon>
        <taxon>Basidiomycota</taxon>
        <taxon>Agaricomycotina</taxon>
        <taxon>Agaricomycetes</taxon>
        <taxon>Agaricomycetidae</taxon>
        <taxon>Jaapiales</taxon>
        <taxon>Jaapiaceae</taxon>
        <taxon>Jaapia</taxon>
    </lineage>
</organism>
<feature type="region of interest" description="Disordered" evidence="2">
    <location>
        <begin position="42"/>
        <end position="70"/>
    </location>
</feature>
<keyword evidence="4" id="KW-1185">Reference proteome</keyword>
<protein>
    <recommendedName>
        <fullName evidence="5">Pentacotripeptide-repeat region of PRORP domain-containing protein</fullName>
    </recommendedName>
</protein>
<dbReference type="Gene3D" id="1.25.40.10">
    <property type="entry name" value="Tetratricopeptide repeat domain"/>
    <property type="match status" value="1"/>
</dbReference>
<feature type="region of interest" description="Disordered" evidence="2">
    <location>
        <begin position="852"/>
        <end position="892"/>
    </location>
</feature>